<dbReference type="Gene3D" id="3.30.40.10">
    <property type="entry name" value="Zinc/RING finger domain, C3HC4 (zinc finger)"/>
    <property type="match status" value="1"/>
</dbReference>
<reference evidence="7" key="1">
    <citation type="submission" date="2020-07" db="EMBL/GenBank/DDBJ databases">
        <title>The High-quality genome of the commercially important snow crab, Chionoecetes opilio.</title>
        <authorList>
            <person name="Jeong J.-H."/>
            <person name="Ryu S."/>
        </authorList>
    </citation>
    <scope>NUCLEOTIDE SEQUENCE</scope>
    <source>
        <strain evidence="7">MADBK_172401_WGS</strain>
        <tissue evidence="7">Digestive gland</tissue>
    </source>
</reference>
<dbReference type="SUPFAM" id="SSF57903">
    <property type="entry name" value="FYVE/PHD zinc finger"/>
    <property type="match status" value="1"/>
</dbReference>
<dbReference type="GO" id="GO:0008270">
    <property type="term" value="F:zinc ion binding"/>
    <property type="evidence" value="ECO:0007669"/>
    <property type="project" value="UniProtKB-KW"/>
</dbReference>
<gene>
    <name evidence="7" type="primary">MTMR3</name>
    <name evidence="7" type="ORF">GWK47_046977</name>
</gene>
<evidence type="ECO:0000256" key="1">
    <source>
        <dbReference type="ARBA" id="ARBA00022723"/>
    </source>
</evidence>
<evidence type="ECO:0000313" key="8">
    <source>
        <dbReference type="Proteomes" id="UP000770661"/>
    </source>
</evidence>
<feature type="region of interest" description="Disordered" evidence="5">
    <location>
        <begin position="137"/>
        <end position="176"/>
    </location>
</feature>
<dbReference type="AlphaFoldDB" id="A0A8J5CVV9"/>
<sequence length="249" mass="27062">MHSVAASGCNICIQSKKLLDETSVGDSWRSAGLMGEGSVGGPVRGVTTGPGSRVSLYSTPMHSRTPSSCIPSTPFGVGGDSRSSNYSTIDGLHNVSDEVTKRLHQILLHHQAEKESLKRDLQATRHALYNQIQHNRCHNHHHDGTEDQMSLPESVGSGSGGSVGQESGVSDTSWEAVEEGDARPTLWVPDHAVDSCMGCNTQFWIGRRKHHCRSCGKIFCSECSEHSIPIPREQLFQPVRAGKAEVLRR</sequence>
<evidence type="ECO:0000256" key="5">
    <source>
        <dbReference type="SAM" id="MobiDB-lite"/>
    </source>
</evidence>
<organism evidence="7 8">
    <name type="scientific">Chionoecetes opilio</name>
    <name type="common">Atlantic snow crab</name>
    <name type="synonym">Cancer opilio</name>
    <dbReference type="NCBI Taxonomy" id="41210"/>
    <lineage>
        <taxon>Eukaryota</taxon>
        <taxon>Metazoa</taxon>
        <taxon>Ecdysozoa</taxon>
        <taxon>Arthropoda</taxon>
        <taxon>Crustacea</taxon>
        <taxon>Multicrustacea</taxon>
        <taxon>Malacostraca</taxon>
        <taxon>Eumalacostraca</taxon>
        <taxon>Eucarida</taxon>
        <taxon>Decapoda</taxon>
        <taxon>Pleocyemata</taxon>
        <taxon>Brachyura</taxon>
        <taxon>Eubrachyura</taxon>
        <taxon>Majoidea</taxon>
        <taxon>Majidae</taxon>
        <taxon>Chionoecetes</taxon>
    </lineage>
</organism>
<evidence type="ECO:0000256" key="3">
    <source>
        <dbReference type="ARBA" id="ARBA00022833"/>
    </source>
</evidence>
<dbReference type="InterPro" id="IPR051118">
    <property type="entry name" value="LST-2"/>
</dbReference>
<feature type="domain" description="FYVE-type" evidence="6">
    <location>
        <begin position="190"/>
        <end position="241"/>
    </location>
</feature>
<evidence type="ECO:0000259" key="6">
    <source>
        <dbReference type="PROSITE" id="PS50178"/>
    </source>
</evidence>
<protein>
    <submittedName>
        <fullName evidence="7">Myotubularin-related protein 3</fullName>
    </submittedName>
</protein>
<dbReference type="GO" id="GO:0031901">
    <property type="term" value="C:early endosome membrane"/>
    <property type="evidence" value="ECO:0007669"/>
    <property type="project" value="TreeGrafter"/>
</dbReference>
<dbReference type="InterPro" id="IPR017455">
    <property type="entry name" value="Znf_FYVE-rel"/>
</dbReference>
<dbReference type="OrthoDB" id="271628at2759"/>
<keyword evidence="2 4" id="KW-0863">Zinc-finger</keyword>
<dbReference type="PANTHER" id="PTHR46465:SF2">
    <property type="entry name" value="LATERAL SIGNALING TARGET PROTEIN 2 HOMOLOG"/>
    <property type="match status" value="1"/>
</dbReference>
<dbReference type="PROSITE" id="PS50178">
    <property type="entry name" value="ZF_FYVE"/>
    <property type="match status" value="1"/>
</dbReference>
<dbReference type="PANTHER" id="PTHR46465">
    <property type="entry name" value="LATERAL SIGNALING TARGET PROTEIN 2 HOMOLOG"/>
    <property type="match status" value="1"/>
</dbReference>
<evidence type="ECO:0000313" key="7">
    <source>
        <dbReference type="EMBL" id="KAG0721170.1"/>
    </source>
</evidence>
<dbReference type="SMART" id="SM00064">
    <property type="entry name" value="FYVE"/>
    <property type="match status" value="1"/>
</dbReference>
<accession>A0A8J5CVV9</accession>
<dbReference type="InterPro" id="IPR000306">
    <property type="entry name" value="Znf_FYVE"/>
</dbReference>
<evidence type="ECO:0000256" key="4">
    <source>
        <dbReference type="PROSITE-ProRule" id="PRU00091"/>
    </source>
</evidence>
<dbReference type="InterPro" id="IPR013083">
    <property type="entry name" value="Znf_RING/FYVE/PHD"/>
</dbReference>
<comment type="caution">
    <text evidence="7">The sequence shown here is derived from an EMBL/GenBank/DDBJ whole genome shotgun (WGS) entry which is preliminary data.</text>
</comment>
<dbReference type="InterPro" id="IPR011011">
    <property type="entry name" value="Znf_FYVE_PHD"/>
</dbReference>
<keyword evidence="3" id="KW-0862">Zinc</keyword>
<evidence type="ECO:0000256" key="2">
    <source>
        <dbReference type="ARBA" id="ARBA00022771"/>
    </source>
</evidence>
<name>A0A8J5CVV9_CHIOP</name>
<proteinExistence type="predicted"/>
<keyword evidence="8" id="KW-1185">Reference proteome</keyword>
<keyword evidence="1" id="KW-0479">Metal-binding</keyword>
<dbReference type="InterPro" id="IPR046978">
    <property type="entry name" value="MTMR4_FYVE"/>
</dbReference>
<dbReference type="CDD" id="cd15733">
    <property type="entry name" value="FYVE_MTMR4"/>
    <property type="match status" value="1"/>
</dbReference>
<dbReference type="Pfam" id="PF01363">
    <property type="entry name" value="FYVE"/>
    <property type="match status" value="1"/>
</dbReference>
<dbReference type="EMBL" id="JACEEZ010011645">
    <property type="protein sequence ID" value="KAG0721170.1"/>
    <property type="molecule type" value="Genomic_DNA"/>
</dbReference>
<dbReference type="Proteomes" id="UP000770661">
    <property type="component" value="Unassembled WGS sequence"/>
</dbReference>